<dbReference type="PROSITE" id="PS50109">
    <property type="entry name" value="HIS_KIN"/>
    <property type="match status" value="1"/>
</dbReference>
<dbReference type="PANTHER" id="PTHR44936:SF10">
    <property type="entry name" value="SENSOR PROTEIN RSTB"/>
    <property type="match status" value="1"/>
</dbReference>
<keyword evidence="7" id="KW-0812">Transmembrane</keyword>
<keyword evidence="7" id="KW-0472">Membrane</keyword>
<evidence type="ECO:0000256" key="2">
    <source>
        <dbReference type="ARBA" id="ARBA00012438"/>
    </source>
</evidence>
<evidence type="ECO:0000256" key="7">
    <source>
        <dbReference type="SAM" id="Phobius"/>
    </source>
</evidence>
<dbReference type="GO" id="GO:0004673">
    <property type="term" value="F:protein histidine kinase activity"/>
    <property type="evidence" value="ECO:0007669"/>
    <property type="project" value="UniProtKB-EC"/>
</dbReference>
<dbReference type="EMBL" id="SMGG01000005">
    <property type="protein sequence ID" value="TCK59995.1"/>
    <property type="molecule type" value="Genomic_DNA"/>
</dbReference>
<comment type="caution">
    <text evidence="9">The sequence shown here is derived from an EMBL/GenBank/DDBJ whole genome shotgun (WGS) entry which is preliminary data.</text>
</comment>
<dbReference type="RefSeq" id="WP_132874141.1">
    <property type="nucleotide sequence ID" value="NZ_SMGG01000005.1"/>
</dbReference>
<evidence type="ECO:0000313" key="9">
    <source>
        <dbReference type="EMBL" id="TCK59995.1"/>
    </source>
</evidence>
<dbReference type="PANTHER" id="PTHR44936">
    <property type="entry name" value="SENSOR PROTEIN CREC"/>
    <property type="match status" value="1"/>
</dbReference>
<keyword evidence="3" id="KW-0808">Transferase</keyword>
<sequence>MHSPSEKAERLVKRLKRRPILLIGFLAITAVMVNIVLFVYIQYIAEVRSTKHFLEAQQKIISSDVIKYLDDDNSFGIFTLITRLTSAVPHLDNIAVYNSKGLYMADGRVERDTITPDSSNIVFRMPIVDAAGEHLGTMEFFVSRTSIVAGIVKNISALALLNLLIIVAGLLTGVYLSQRMTKPIADFSKLQEENKQKHETRMENLTFGLAQELAEPIEEINRLTDTLERQGVRNQEIMSIRSETFKLAERIGEFVEYSMPVKVAISEMTLSELADFIRAKSARYIRKNLITAVHCPEDVSVSIDKTKFGKIIAILQTNSLDAGAKNAVITLSVVKKGIEAVYEDDGTGFGDADMDKLFLPYYTTKSDGSGLGLAVCAVLAEAMGAEISASNGDTAGVKFRIVIPSEVKELT</sequence>
<dbReference type="Proteomes" id="UP000294614">
    <property type="component" value="Unassembled WGS sequence"/>
</dbReference>
<name>A0A4R1K6W3_9BACT</name>
<proteinExistence type="predicted"/>
<evidence type="ECO:0000313" key="10">
    <source>
        <dbReference type="Proteomes" id="UP000294614"/>
    </source>
</evidence>
<dbReference type="InterPro" id="IPR050980">
    <property type="entry name" value="2C_sensor_his_kinase"/>
</dbReference>
<keyword evidence="7" id="KW-1133">Transmembrane helix</keyword>
<keyword evidence="6" id="KW-0067">ATP-binding</keyword>
<dbReference type="InterPro" id="IPR005467">
    <property type="entry name" value="His_kinase_dom"/>
</dbReference>
<evidence type="ECO:0000256" key="6">
    <source>
        <dbReference type="ARBA" id="ARBA00022840"/>
    </source>
</evidence>
<dbReference type="SUPFAM" id="SSF55874">
    <property type="entry name" value="ATPase domain of HSP90 chaperone/DNA topoisomerase II/histidine kinase"/>
    <property type="match status" value="1"/>
</dbReference>
<dbReference type="EC" id="2.7.13.3" evidence="2"/>
<gene>
    <name evidence="9" type="ORF">C8D98_2167</name>
</gene>
<dbReference type="InterPro" id="IPR004358">
    <property type="entry name" value="Sig_transdc_His_kin-like_C"/>
</dbReference>
<feature type="transmembrane region" description="Helical" evidence="7">
    <location>
        <begin position="155"/>
        <end position="176"/>
    </location>
</feature>
<keyword evidence="10" id="KW-1185">Reference proteome</keyword>
<comment type="catalytic activity">
    <reaction evidence="1">
        <text>ATP + protein L-histidine = ADP + protein N-phospho-L-histidine.</text>
        <dbReference type="EC" id="2.7.13.3"/>
    </reaction>
</comment>
<dbReference type="PRINTS" id="PR00344">
    <property type="entry name" value="BCTRLSENSOR"/>
</dbReference>
<organism evidence="9 10">
    <name type="scientific">Seleniivibrio woodruffii</name>
    <dbReference type="NCBI Taxonomy" id="1078050"/>
    <lineage>
        <taxon>Bacteria</taxon>
        <taxon>Pseudomonadati</taxon>
        <taxon>Deferribacterota</taxon>
        <taxon>Deferribacteres</taxon>
        <taxon>Deferribacterales</taxon>
        <taxon>Geovibrionaceae</taxon>
        <taxon>Seleniivibrio</taxon>
    </lineage>
</organism>
<feature type="transmembrane region" description="Helical" evidence="7">
    <location>
        <begin position="20"/>
        <end position="45"/>
    </location>
</feature>
<evidence type="ECO:0000256" key="4">
    <source>
        <dbReference type="ARBA" id="ARBA00022741"/>
    </source>
</evidence>
<dbReference type="Gene3D" id="3.30.565.10">
    <property type="entry name" value="Histidine kinase-like ATPase, C-terminal domain"/>
    <property type="match status" value="1"/>
</dbReference>
<dbReference type="OrthoDB" id="9781147at2"/>
<evidence type="ECO:0000256" key="3">
    <source>
        <dbReference type="ARBA" id="ARBA00022679"/>
    </source>
</evidence>
<dbReference type="Pfam" id="PF02518">
    <property type="entry name" value="HATPase_c"/>
    <property type="match status" value="1"/>
</dbReference>
<reference evidence="9 10" key="1">
    <citation type="submission" date="2019-03" db="EMBL/GenBank/DDBJ databases">
        <title>Genomic Encyclopedia of Type Strains, Phase IV (KMG-IV): sequencing the most valuable type-strain genomes for metagenomic binning, comparative biology and taxonomic classification.</title>
        <authorList>
            <person name="Goeker M."/>
        </authorList>
    </citation>
    <scope>NUCLEOTIDE SEQUENCE [LARGE SCALE GENOMIC DNA]</scope>
    <source>
        <strain evidence="9 10">DSM 24984</strain>
    </source>
</reference>
<protein>
    <recommendedName>
        <fullName evidence="2">histidine kinase</fullName>
        <ecNumber evidence="2">2.7.13.3</ecNumber>
    </recommendedName>
</protein>
<keyword evidence="5 9" id="KW-0418">Kinase</keyword>
<feature type="domain" description="Histidine kinase" evidence="8">
    <location>
        <begin position="208"/>
        <end position="407"/>
    </location>
</feature>
<dbReference type="InterPro" id="IPR036890">
    <property type="entry name" value="HATPase_C_sf"/>
</dbReference>
<dbReference type="InterPro" id="IPR003594">
    <property type="entry name" value="HATPase_dom"/>
</dbReference>
<keyword evidence="4" id="KW-0547">Nucleotide-binding</keyword>
<dbReference type="AlphaFoldDB" id="A0A4R1K6W3"/>
<evidence type="ECO:0000259" key="8">
    <source>
        <dbReference type="PROSITE" id="PS50109"/>
    </source>
</evidence>
<dbReference type="SMART" id="SM00387">
    <property type="entry name" value="HATPase_c"/>
    <property type="match status" value="1"/>
</dbReference>
<evidence type="ECO:0000256" key="5">
    <source>
        <dbReference type="ARBA" id="ARBA00022777"/>
    </source>
</evidence>
<accession>A0A4R1K6W3</accession>
<evidence type="ECO:0000256" key="1">
    <source>
        <dbReference type="ARBA" id="ARBA00000085"/>
    </source>
</evidence>
<dbReference type="GO" id="GO:0005524">
    <property type="term" value="F:ATP binding"/>
    <property type="evidence" value="ECO:0007669"/>
    <property type="project" value="UniProtKB-KW"/>
</dbReference>